<dbReference type="PANTHER" id="PTHR46041">
    <property type="entry name" value="MITOCHONDRIAL INNER MEMBRANE PROTEASE SUBUNIT 2"/>
    <property type="match status" value="1"/>
</dbReference>
<comment type="similarity">
    <text evidence="2">Belongs to the peptidase S26 family. IMP2 subfamily.</text>
</comment>
<keyword evidence="7" id="KW-0999">Mitochondrion inner membrane</keyword>
<dbReference type="AlphaFoldDB" id="A0A443SWQ5"/>
<dbReference type="InterPro" id="IPR036286">
    <property type="entry name" value="LexA/Signal_pep-like_sf"/>
</dbReference>
<dbReference type="STRING" id="299467.A0A443SWQ5"/>
<dbReference type="GO" id="GO:0042720">
    <property type="term" value="C:mitochondrial inner membrane peptidase complex"/>
    <property type="evidence" value="ECO:0007669"/>
    <property type="project" value="InterPro"/>
</dbReference>
<dbReference type="Gene3D" id="2.10.109.10">
    <property type="entry name" value="Umud Fragment, subunit A"/>
    <property type="match status" value="1"/>
</dbReference>
<sequence length="113" mass="12812">YSSQTLISSELLFTVHTLFNCSSPKNPEQKLIKRVIALEGDIVRSTASKVIKIPKGHCWVEGDHTRNSLDSNHFGPVAVGLLHSHATHILWPPRRWSKINDELPKKTLKRCSY</sequence>
<gene>
    <name evidence="13" type="ORF">B4U80_00344</name>
</gene>
<comment type="subunit">
    <text evidence="3">Heterodimer of 2 subunits, IMMPL1 and IMMPL2.</text>
</comment>
<dbReference type="InterPro" id="IPR037730">
    <property type="entry name" value="IMP2"/>
</dbReference>
<feature type="domain" description="Peptidase S26" evidence="12">
    <location>
        <begin position="51"/>
        <end position="91"/>
    </location>
</feature>
<accession>A0A443SWQ5</accession>
<reference evidence="13 14" key="1">
    <citation type="journal article" date="2018" name="Gigascience">
        <title>Genomes of trombidid mites reveal novel predicted allergens and laterally-transferred genes associated with secondary metabolism.</title>
        <authorList>
            <person name="Dong X."/>
            <person name="Chaisiri K."/>
            <person name="Xia D."/>
            <person name="Armstrong S.D."/>
            <person name="Fang Y."/>
            <person name="Donnelly M.J."/>
            <person name="Kadowaki T."/>
            <person name="McGarry J.W."/>
            <person name="Darby A.C."/>
            <person name="Makepeace B.L."/>
        </authorList>
    </citation>
    <scope>NUCLEOTIDE SEQUENCE [LARGE SCALE GENOMIC DNA]</scope>
    <source>
        <strain evidence="13">UoL-UT</strain>
    </source>
</reference>
<feature type="non-terminal residue" evidence="13">
    <location>
        <position position="1"/>
    </location>
</feature>
<comment type="caution">
    <text evidence="13">The sequence shown here is derived from an EMBL/GenBank/DDBJ whole genome shotgun (WGS) entry which is preliminary data.</text>
</comment>
<evidence type="ECO:0000256" key="7">
    <source>
        <dbReference type="ARBA" id="ARBA00022792"/>
    </source>
</evidence>
<keyword evidence="6" id="KW-0812">Transmembrane</keyword>
<proteinExistence type="inferred from homology"/>
<keyword evidence="11" id="KW-0472">Membrane</keyword>
<evidence type="ECO:0000256" key="3">
    <source>
        <dbReference type="ARBA" id="ARBA00011805"/>
    </source>
</evidence>
<evidence type="ECO:0000256" key="8">
    <source>
        <dbReference type="ARBA" id="ARBA00022801"/>
    </source>
</evidence>
<dbReference type="CDD" id="cd06530">
    <property type="entry name" value="S26_SPase_I"/>
    <property type="match status" value="1"/>
</dbReference>
<keyword evidence="5 13" id="KW-0645">Protease</keyword>
<keyword evidence="10" id="KW-0496">Mitochondrion</keyword>
<keyword evidence="14" id="KW-1185">Reference proteome</keyword>
<evidence type="ECO:0000259" key="12">
    <source>
        <dbReference type="Pfam" id="PF10502"/>
    </source>
</evidence>
<name>A0A443SWQ5_9ACAR</name>
<evidence type="ECO:0000313" key="14">
    <source>
        <dbReference type="Proteomes" id="UP000288716"/>
    </source>
</evidence>
<evidence type="ECO:0000256" key="2">
    <source>
        <dbReference type="ARBA" id="ARBA00007066"/>
    </source>
</evidence>
<dbReference type="Pfam" id="PF10502">
    <property type="entry name" value="Peptidase_S26"/>
    <property type="match status" value="1"/>
</dbReference>
<evidence type="ECO:0000313" key="13">
    <source>
        <dbReference type="EMBL" id="RWS31940.1"/>
    </source>
</evidence>
<protein>
    <recommendedName>
        <fullName evidence="4">Mitochondrial inner membrane protease subunit 2</fullName>
    </recommendedName>
</protein>
<evidence type="ECO:0000256" key="4">
    <source>
        <dbReference type="ARBA" id="ARBA00013650"/>
    </source>
</evidence>
<evidence type="ECO:0000256" key="6">
    <source>
        <dbReference type="ARBA" id="ARBA00022692"/>
    </source>
</evidence>
<organism evidence="13 14">
    <name type="scientific">Leptotrombidium deliense</name>
    <dbReference type="NCBI Taxonomy" id="299467"/>
    <lineage>
        <taxon>Eukaryota</taxon>
        <taxon>Metazoa</taxon>
        <taxon>Ecdysozoa</taxon>
        <taxon>Arthropoda</taxon>
        <taxon>Chelicerata</taxon>
        <taxon>Arachnida</taxon>
        <taxon>Acari</taxon>
        <taxon>Acariformes</taxon>
        <taxon>Trombidiformes</taxon>
        <taxon>Prostigmata</taxon>
        <taxon>Anystina</taxon>
        <taxon>Parasitengona</taxon>
        <taxon>Trombiculoidea</taxon>
        <taxon>Trombiculidae</taxon>
        <taxon>Leptotrombidium</taxon>
    </lineage>
</organism>
<keyword evidence="9" id="KW-1133">Transmembrane helix</keyword>
<dbReference type="Proteomes" id="UP000288716">
    <property type="component" value="Unassembled WGS sequence"/>
</dbReference>
<evidence type="ECO:0000256" key="10">
    <source>
        <dbReference type="ARBA" id="ARBA00023128"/>
    </source>
</evidence>
<comment type="subcellular location">
    <subcellularLocation>
        <location evidence="1">Mitochondrion inner membrane</location>
        <topology evidence="1">Single-pass membrane protein</topology>
    </subcellularLocation>
</comment>
<dbReference type="GO" id="GO:0006627">
    <property type="term" value="P:protein processing involved in protein targeting to mitochondrion"/>
    <property type="evidence" value="ECO:0007669"/>
    <property type="project" value="InterPro"/>
</dbReference>
<dbReference type="GO" id="GO:0006465">
    <property type="term" value="P:signal peptide processing"/>
    <property type="evidence" value="ECO:0007669"/>
    <property type="project" value="InterPro"/>
</dbReference>
<dbReference type="OrthoDB" id="9996127at2759"/>
<dbReference type="PRINTS" id="PR00727">
    <property type="entry name" value="LEADERPTASE"/>
</dbReference>
<dbReference type="VEuPathDB" id="VectorBase:LDEU000102"/>
<evidence type="ECO:0000256" key="1">
    <source>
        <dbReference type="ARBA" id="ARBA00004434"/>
    </source>
</evidence>
<evidence type="ECO:0000256" key="9">
    <source>
        <dbReference type="ARBA" id="ARBA00022989"/>
    </source>
</evidence>
<evidence type="ECO:0000256" key="11">
    <source>
        <dbReference type="ARBA" id="ARBA00023136"/>
    </source>
</evidence>
<dbReference type="SUPFAM" id="SSF51306">
    <property type="entry name" value="LexA/Signal peptidase"/>
    <property type="match status" value="1"/>
</dbReference>
<dbReference type="PANTHER" id="PTHR46041:SF2">
    <property type="entry name" value="MITOCHONDRIAL INNER MEMBRANE PROTEASE SUBUNIT 2"/>
    <property type="match status" value="1"/>
</dbReference>
<evidence type="ECO:0000256" key="5">
    <source>
        <dbReference type="ARBA" id="ARBA00022670"/>
    </source>
</evidence>
<keyword evidence="8" id="KW-0378">Hydrolase</keyword>
<dbReference type="EMBL" id="NCKV01000021">
    <property type="protein sequence ID" value="RWS31940.1"/>
    <property type="molecule type" value="Genomic_DNA"/>
</dbReference>
<dbReference type="GO" id="GO:0004252">
    <property type="term" value="F:serine-type endopeptidase activity"/>
    <property type="evidence" value="ECO:0007669"/>
    <property type="project" value="InterPro"/>
</dbReference>
<dbReference type="InterPro" id="IPR000223">
    <property type="entry name" value="Pept_S26A_signal_pept_1"/>
</dbReference>
<dbReference type="InterPro" id="IPR019533">
    <property type="entry name" value="Peptidase_S26"/>
</dbReference>